<sequence>MTAEIGIPAISSFTIYIPTSQGPWFLPLAILGLYGAKLGLHRILIFLFQRCCFVRTRTSSHVSLILEQTEKVPLAPSLPGCLDNLYSIEDPFGCPEYCERIPCSHALMPIDCRLFREHPQQKSELWHSRSGCVGWKLDPSKGDIWPVRFVDMTESTPNRRNANSVACDPAPAQGWHVYSYVLPSLHEPRPAIFLKLNIKENELSPIRGLAVDHTSDVALLQQWIPQRTCAQFYHALVPKICIGTVERRPTQSARRVGAHPSEQPRLDERWFPLFLVAVAHCVVRILVL</sequence>
<name>A0ACB8AHA6_9AGAM</name>
<evidence type="ECO:0000313" key="1">
    <source>
        <dbReference type="EMBL" id="KAH7912759.1"/>
    </source>
</evidence>
<keyword evidence="2" id="KW-1185">Reference proteome</keyword>
<evidence type="ECO:0000313" key="2">
    <source>
        <dbReference type="Proteomes" id="UP000790377"/>
    </source>
</evidence>
<reference evidence="1" key="1">
    <citation type="journal article" date="2021" name="New Phytol.">
        <title>Evolutionary innovations through gain and loss of genes in the ectomycorrhizal Boletales.</title>
        <authorList>
            <person name="Wu G."/>
            <person name="Miyauchi S."/>
            <person name="Morin E."/>
            <person name="Kuo A."/>
            <person name="Drula E."/>
            <person name="Varga T."/>
            <person name="Kohler A."/>
            <person name="Feng B."/>
            <person name="Cao Y."/>
            <person name="Lipzen A."/>
            <person name="Daum C."/>
            <person name="Hundley H."/>
            <person name="Pangilinan J."/>
            <person name="Johnson J."/>
            <person name="Barry K."/>
            <person name="LaButti K."/>
            <person name="Ng V."/>
            <person name="Ahrendt S."/>
            <person name="Min B."/>
            <person name="Choi I.G."/>
            <person name="Park H."/>
            <person name="Plett J.M."/>
            <person name="Magnuson J."/>
            <person name="Spatafora J.W."/>
            <person name="Nagy L.G."/>
            <person name="Henrissat B."/>
            <person name="Grigoriev I.V."/>
            <person name="Yang Z.L."/>
            <person name="Xu J."/>
            <person name="Martin F.M."/>
        </authorList>
    </citation>
    <scope>NUCLEOTIDE SEQUENCE</scope>
    <source>
        <strain evidence="1">ATCC 28755</strain>
    </source>
</reference>
<dbReference type="EMBL" id="MU267644">
    <property type="protein sequence ID" value="KAH7912759.1"/>
    <property type="molecule type" value="Genomic_DNA"/>
</dbReference>
<accession>A0ACB8AHA6</accession>
<dbReference type="Proteomes" id="UP000790377">
    <property type="component" value="Unassembled WGS sequence"/>
</dbReference>
<organism evidence="1 2">
    <name type="scientific">Hygrophoropsis aurantiaca</name>
    <dbReference type="NCBI Taxonomy" id="72124"/>
    <lineage>
        <taxon>Eukaryota</taxon>
        <taxon>Fungi</taxon>
        <taxon>Dikarya</taxon>
        <taxon>Basidiomycota</taxon>
        <taxon>Agaricomycotina</taxon>
        <taxon>Agaricomycetes</taxon>
        <taxon>Agaricomycetidae</taxon>
        <taxon>Boletales</taxon>
        <taxon>Coniophorineae</taxon>
        <taxon>Hygrophoropsidaceae</taxon>
        <taxon>Hygrophoropsis</taxon>
    </lineage>
</organism>
<comment type="caution">
    <text evidence="1">The sequence shown here is derived from an EMBL/GenBank/DDBJ whole genome shotgun (WGS) entry which is preliminary data.</text>
</comment>
<gene>
    <name evidence="1" type="ORF">BJ138DRAFT_1147572</name>
</gene>
<proteinExistence type="predicted"/>
<protein>
    <submittedName>
        <fullName evidence="1">Uncharacterized protein</fullName>
    </submittedName>
</protein>